<dbReference type="EMBL" id="AB609752">
    <property type="protein sequence ID" value="BBE39034.1"/>
    <property type="molecule type" value="Genomic_DNA"/>
</dbReference>
<keyword evidence="2" id="KW-0812">Transmembrane</keyword>
<evidence type="ECO:0000256" key="1">
    <source>
        <dbReference type="SAM" id="Coils"/>
    </source>
</evidence>
<keyword evidence="2" id="KW-0472">Membrane</keyword>
<reference evidence="3" key="1">
    <citation type="submission" date="2011-01" db="EMBL/GenBank/DDBJ databases">
        <title>Evolutionary Significance of Chromosomal Super-Integrons in Vibrio vulnificus Strains.</title>
        <authorList>
            <person name="Shu H.Y."/>
            <person name="Wu K.M."/>
            <person name="Liu T.T."/>
            <person name="Liu Y.M."/>
            <person name="Liao T.L."/>
            <person name="Hor L.I."/>
            <person name="Tsai S.F."/>
            <person name="Chen C.Y."/>
        </authorList>
    </citation>
    <scope>NUCLEOTIDE SEQUENCE</scope>
    <source>
        <strain evidence="3">CG021</strain>
    </source>
</reference>
<protein>
    <submittedName>
        <fullName evidence="3">Uncharacterized protein</fullName>
    </submittedName>
</protein>
<accession>A0A6S4Q7J2</accession>
<evidence type="ECO:0000256" key="2">
    <source>
        <dbReference type="SAM" id="Phobius"/>
    </source>
</evidence>
<proteinExistence type="predicted"/>
<keyword evidence="2" id="KW-1133">Transmembrane helix</keyword>
<dbReference type="RefSeq" id="WP_046268380.1">
    <property type="nucleotide sequence ID" value="NZ_LIIO01000093.1"/>
</dbReference>
<feature type="coiled-coil region" evidence="1">
    <location>
        <begin position="37"/>
        <end position="64"/>
    </location>
</feature>
<evidence type="ECO:0000313" key="3">
    <source>
        <dbReference type="EMBL" id="BBE39034.1"/>
    </source>
</evidence>
<sequence>MNFEDALNIVSAALVSIGGGSILILGLSSFLGKVWAQRILGAERAKYELELEKYRDELSKLSFEHQFKFQRLHERRVDVISQTYSLLRTAYNAVQHLAFEPDDQLDKNVEIAKKAVVDLYAYFPHNRIYINYEVARKITRFQVELESTIGELEYHGYAYSHEDKFNRVQGKLSEALTDLELEFRGLLGESVSAEEL</sequence>
<name>A0A6S4Q7J2_VIBVL</name>
<dbReference type="AlphaFoldDB" id="A0A6S4Q7J2"/>
<keyword evidence="1" id="KW-0175">Coiled coil</keyword>
<organism evidence="3">
    <name type="scientific">Vibrio vulnificus</name>
    <dbReference type="NCBI Taxonomy" id="672"/>
    <lineage>
        <taxon>Bacteria</taxon>
        <taxon>Pseudomonadati</taxon>
        <taxon>Pseudomonadota</taxon>
        <taxon>Gammaproteobacteria</taxon>
        <taxon>Vibrionales</taxon>
        <taxon>Vibrionaceae</taxon>
        <taxon>Vibrio</taxon>
    </lineage>
</organism>
<feature type="transmembrane region" description="Helical" evidence="2">
    <location>
        <begin position="6"/>
        <end position="31"/>
    </location>
</feature>